<evidence type="ECO:0000313" key="1">
    <source>
        <dbReference type="EMBL" id="SGY76996.1"/>
    </source>
</evidence>
<proteinExistence type="predicted"/>
<organism evidence="1 2">
    <name type="scientific">Microbotryum silenes-dioicae</name>
    <dbReference type="NCBI Taxonomy" id="796604"/>
    <lineage>
        <taxon>Eukaryota</taxon>
        <taxon>Fungi</taxon>
        <taxon>Dikarya</taxon>
        <taxon>Basidiomycota</taxon>
        <taxon>Pucciniomycotina</taxon>
        <taxon>Microbotryomycetes</taxon>
        <taxon>Microbotryales</taxon>
        <taxon>Microbotryaceae</taxon>
        <taxon>Microbotryum</taxon>
    </lineage>
</organism>
<dbReference type="AlphaFoldDB" id="A0A2X0PCT6"/>
<keyword evidence="2" id="KW-1185">Reference proteome</keyword>
<gene>
    <name evidence="1" type="primary">BQ5605_C005g03538</name>
    <name evidence="1" type="ORF">BQ5605_C005G03538</name>
</gene>
<evidence type="ECO:0000313" key="2">
    <source>
        <dbReference type="Proteomes" id="UP000249464"/>
    </source>
</evidence>
<reference evidence="1 2" key="1">
    <citation type="submission" date="2016-11" db="EMBL/GenBank/DDBJ databases">
        <authorList>
            <person name="Jaros S."/>
            <person name="Januszkiewicz K."/>
            <person name="Wedrychowicz H."/>
        </authorList>
    </citation>
    <scope>NUCLEOTIDE SEQUENCE [LARGE SCALE GENOMIC DNA]</scope>
</reference>
<dbReference type="EMBL" id="FQNC01000047">
    <property type="protein sequence ID" value="SGY76996.1"/>
    <property type="molecule type" value="Genomic_DNA"/>
</dbReference>
<accession>A0A2X0PCT6</accession>
<name>A0A2X0PCT6_9BASI</name>
<dbReference type="Proteomes" id="UP000249464">
    <property type="component" value="Unassembled WGS sequence"/>
</dbReference>
<sequence>MRSKIRDFGRFYLRASGWAFMGPLKEFDGCIRSRSLKPGRASRILSLLHSTSHLPS</sequence>
<protein>
    <submittedName>
        <fullName evidence="1">BQ5605_C005g03538 protein</fullName>
    </submittedName>
</protein>